<dbReference type="RefSeq" id="WP_046369118.1">
    <property type="nucleotide sequence ID" value="NZ_BBWV01000002.1"/>
</dbReference>
<organism evidence="3 4">
    <name type="scientific">Flavihumibacter petaseus NBRC 106054</name>
    <dbReference type="NCBI Taxonomy" id="1220578"/>
    <lineage>
        <taxon>Bacteria</taxon>
        <taxon>Pseudomonadati</taxon>
        <taxon>Bacteroidota</taxon>
        <taxon>Chitinophagia</taxon>
        <taxon>Chitinophagales</taxon>
        <taxon>Chitinophagaceae</taxon>
        <taxon>Flavihumibacter</taxon>
    </lineage>
</organism>
<evidence type="ECO:0000313" key="4">
    <source>
        <dbReference type="Proteomes" id="UP000033121"/>
    </source>
</evidence>
<keyword evidence="4" id="KW-1185">Reference proteome</keyword>
<dbReference type="PANTHER" id="PTHR35369">
    <property type="entry name" value="BLR3025 PROTEIN-RELATED"/>
    <property type="match status" value="1"/>
</dbReference>
<proteinExistence type="predicted"/>
<dbReference type="OrthoDB" id="625722at2"/>
<dbReference type="Pfam" id="PF00817">
    <property type="entry name" value="IMS"/>
    <property type="match status" value="1"/>
</dbReference>
<accession>A0A0E9N034</accession>
<dbReference type="CDD" id="cd03468">
    <property type="entry name" value="PolY_like"/>
    <property type="match status" value="1"/>
</dbReference>
<evidence type="ECO:0000259" key="2">
    <source>
        <dbReference type="Pfam" id="PF00817"/>
    </source>
</evidence>
<dbReference type="InterPro" id="IPR001126">
    <property type="entry name" value="UmuC"/>
</dbReference>
<reference evidence="3 4" key="1">
    <citation type="submission" date="2015-04" db="EMBL/GenBank/DDBJ databases">
        <title>Whole genome shotgun sequence of Flavihumibacter petaseus NBRC 106054.</title>
        <authorList>
            <person name="Miyazawa S."/>
            <person name="Hosoyama A."/>
            <person name="Hashimoto M."/>
            <person name="Noguchi M."/>
            <person name="Tsuchikane K."/>
            <person name="Ohji S."/>
            <person name="Yamazoe A."/>
            <person name="Ichikawa N."/>
            <person name="Kimura A."/>
            <person name="Fujita N."/>
        </authorList>
    </citation>
    <scope>NUCLEOTIDE SEQUENCE [LARGE SCALE GENOMIC DNA]</scope>
    <source>
        <strain evidence="3 4">NBRC 106054</strain>
    </source>
</reference>
<dbReference type="STRING" id="1220578.FPE01S_02_03030"/>
<evidence type="ECO:0000256" key="1">
    <source>
        <dbReference type="ARBA" id="ARBA00022763"/>
    </source>
</evidence>
<name>A0A0E9N034_9BACT</name>
<dbReference type="Gene3D" id="3.40.1170.60">
    <property type="match status" value="1"/>
</dbReference>
<sequence length="505" mass="57644">MAKRFVSIWLPHLLTDYFSIREQSLIGQPLVLSYKSHGRMLVEAANAEARSQGAYPGMILADARALIPGLEVRNSIPDLAGQVLSRMASWCIRFTPVAGIDLPEGILLDASGCSHLWGGDEPYLQEIIHRINEKGFHVAAAMADTIGAAWAKARYGQPAVAATGLEILPPETHQQRLLDLPAIALRIDNTLWEKLQQLGLYKVRELVAIPRATLRRRFGTGILERLDQAFGKIKETLTAIEPVQQFSARVNCFDPVITATGITIALEKLLRELCEQLRLAGKGIRKAVFKGYRTDGKLVEVFIQTQQPTLRQHHLLQLFGLKIPSWNPDPGIELFVLEAVVTDDLQPHQEQLWTLKNAWEEEVLTEWIDKVSNRIGEKAIRRYLPAAHYWPERAFTTAPVSHPLPFAWPDHKLRPILMLPHPEPIEVTAPIPDYPPMLFRYKGKLHKITRADGPERIEQEWWLSQGQHRDYYRVENEAGERFWLFRSGHYDPEKTYRWFLHGFFA</sequence>
<dbReference type="EMBL" id="BBWV01000002">
    <property type="protein sequence ID" value="GAO43199.1"/>
    <property type="molecule type" value="Genomic_DNA"/>
</dbReference>
<protein>
    <submittedName>
        <fullName evidence="3">ImuB protein</fullName>
    </submittedName>
</protein>
<comment type="caution">
    <text evidence="3">The sequence shown here is derived from an EMBL/GenBank/DDBJ whole genome shotgun (WGS) entry which is preliminary data.</text>
</comment>
<dbReference type="GO" id="GO:0006281">
    <property type="term" value="P:DNA repair"/>
    <property type="evidence" value="ECO:0007669"/>
    <property type="project" value="InterPro"/>
</dbReference>
<dbReference type="PANTHER" id="PTHR35369:SF2">
    <property type="entry name" value="BLR3025 PROTEIN"/>
    <property type="match status" value="1"/>
</dbReference>
<dbReference type="Proteomes" id="UP000033121">
    <property type="component" value="Unassembled WGS sequence"/>
</dbReference>
<gene>
    <name evidence="3" type="primary">imuB</name>
    <name evidence="3" type="ORF">FPE01S_02_03030</name>
</gene>
<dbReference type="SUPFAM" id="SSF56672">
    <property type="entry name" value="DNA/RNA polymerases"/>
    <property type="match status" value="1"/>
</dbReference>
<dbReference type="AlphaFoldDB" id="A0A0E9N034"/>
<evidence type="ECO:0000313" key="3">
    <source>
        <dbReference type="EMBL" id="GAO43199.1"/>
    </source>
</evidence>
<feature type="domain" description="UmuC" evidence="2">
    <location>
        <begin position="20"/>
        <end position="150"/>
    </location>
</feature>
<keyword evidence="1" id="KW-0227">DNA damage</keyword>
<dbReference type="InterPro" id="IPR043502">
    <property type="entry name" value="DNA/RNA_pol_sf"/>
</dbReference>
<dbReference type="InterPro" id="IPR050356">
    <property type="entry name" value="SulA_CellDiv_inhibitor"/>
</dbReference>